<protein>
    <recommendedName>
        <fullName evidence="2">Sfi1 spindle body domain-containing protein</fullName>
    </recommendedName>
</protein>
<proteinExistence type="predicted"/>
<comment type="caution">
    <text evidence="3">The sequence shown here is derived from an EMBL/GenBank/DDBJ whole genome shotgun (WGS) entry which is preliminary data.</text>
</comment>
<feature type="compositionally biased region" description="Polar residues" evidence="1">
    <location>
        <begin position="1284"/>
        <end position="1294"/>
    </location>
</feature>
<dbReference type="InterPro" id="IPR013665">
    <property type="entry name" value="Sfi1_dom"/>
</dbReference>
<dbReference type="VEuPathDB" id="FungiDB:CJJ09_002696"/>
<evidence type="ECO:0000313" key="4">
    <source>
        <dbReference type="Proteomes" id="UP000037122"/>
    </source>
</evidence>
<sequence>MLNLKTRVHQLVKDLHNLNNWTIEQQDHFESAFENVLAHLLDLVSFKDKHKVRITIRTSQFPEFQFTCYCNVPRHDTSEPDLRQLAQYKPSNHRDSIFHSLIRNLSNEGHFRSRRPKREYNQIISEISRFFELLMQLYDASRLEISEFLSQCLSYEYALALDLDQNFEKASNTTEQLMDALDGLMGKLPSEDHSDSIFDYKASSSSQGTSKELLNFESSDSILNQAYESLLRLALLKPASLFSDRVTSFVKVILQLLENHYLIEVMQVPAVEEEKIQLVYELFLGSDRFSGLVSRQWMRVAEEILDSTTLWEGDESSFHIPEIEGSNNFLSHIDTTLNAKGYLKEELAVLVSNLNTVVNLLNEFDPQFDPHFAQVFKTFIDLVYFDLLNLATAQDYTYIEKLTELVHQISEYESNEDIMEGDVIRGIIESLHFMQGFLTSGYHDSTLLMRLSTKVSFSDFKTKKATFRRWNDKTVTRTHLDRLYQQYLENSKEEMLQRSLTTWYNKYKKFVNLSSQAENYSRKKLVARILKDSWIQKLVEYGDFEYQSQKFHSKRMYDNWVSKMRGIQKMKKTLMKFYKTNILTTSFMQLKHRYQRLQNNESKAVDFYHEFEGRCGIIIKKFILKRWHEMLDSKFITSKSTVLDSRDFVLSKKLIALSDIEKRTLLIKYFRFWLRMRALSQLSSKADMNNRRLKKYFFFGVWRRALALHTLSRSFTKKSERELKLSAIKLWTERKNQKLQALKFYRENLLRVVFKKWNLKHRKFGTSQMLLKVEVFKLWKLRTLSLDMTKKLKKKVLQQSFSTWVIKYRRNRDNLKKAFEVRTQNLKRAALTFWITRARLHEEYLAVAELNVQRRIVQNWKKRYVLIKSLERMIKSFQGGRSLYDKQLLRVFFELWRSQMQARFEIHTRDALLTFENSVRRKGTILVFFRYWKRRSKNAHSRQVELGSRLAYFERISLLHAPLFSHWKERLDQYQEFAQMSDEFYKAVLNKKFLLVWYERLVLKVNYLDELAENVLSQKEYVISSEYLQKWNLKYVKTYKRNLQTCEMFKEKWNLSKARSFLQMWNYKTFNKETARKDKDADHFIEGNTSVFYSSLSPLAKKRGSFLDGHSYLHTPVKKQISQPFTPSSRIRRTSPSRLLDTTLKMTSDKMGALINHYKRARGKQKGLYQAGSMNLQYSANLRLSPPRPSTTYSQLPTKPPAPRFETILSLDASPEATSSPFEPRGYKKIPSPLPLADIDSSILSTAKKLKRFRPLIVPHSEKEADMSASPAAQLKERLDHAANSVNSSMSSRV</sequence>
<gene>
    <name evidence="3" type="ORF">QG37_01591</name>
</gene>
<evidence type="ECO:0000259" key="2">
    <source>
        <dbReference type="Pfam" id="PF08457"/>
    </source>
</evidence>
<evidence type="ECO:0000313" key="3">
    <source>
        <dbReference type="EMBL" id="KNE01400.1"/>
    </source>
</evidence>
<dbReference type="VEuPathDB" id="FungiDB:CJJ07_000573"/>
<dbReference type="VEuPathDB" id="FungiDB:CJI96_0003363"/>
<evidence type="ECO:0000256" key="1">
    <source>
        <dbReference type="SAM" id="MobiDB-lite"/>
    </source>
</evidence>
<dbReference type="VEuPathDB" id="FungiDB:B9J08_000736"/>
<feature type="domain" description="Sfi1 spindle body" evidence="2">
    <location>
        <begin position="661"/>
        <end position="1068"/>
    </location>
</feature>
<dbReference type="Pfam" id="PF08457">
    <property type="entry name" value="Sfi1"/>
    <property type="match status" value="1"/>
</dbReference>
<dbReference type="VEuPathDB" id="FungiDB:CJI97_000737"/>
<dbReference type="EMBL" id="LGST01000012">
    <property type="protein sequence ID" value="KNE01400.1"/>
    <property type="molecule type" value="Genomic_DNA"/>
</dbReference>
<accession>A0A0L0P575</accession>
<feature type="region of interest" description="Disordered" evidence="1">
    <location>
        <begin position="1262"/>
        <end position="1294"/>
    </location>
</feature>
<organism evidence="3 4">
    <name type="scientific">Candidozyma auris</name>
    <name type="common">Yeast</name>
    <name type="synonym">Candida auris</name>
    <dbReference type="NCBI Taxonomy" id="498019"/>
    <lineage>
        <taxon>Eukaryota</taxon>
        <taxon>Fungi</taxon>
        <taxon>Dikarya</taxon>
        <taxon>Ascomycota</taxon>
        <taxon>Saccharomycotina</taxon>
        <taxon>Pichiomycetes</taxon>
        <taxon>Metschnikowiaceae</taxon>
        <taxon>Candidozyma</taxon>
    </lineage>
</organism>
<dbReference type="Proteomes" id="UP000037122">
    <property type="component" value="Unassembled WGS sequence"/>
</dbReference>
<reference evidence="4" key="1">
    <citation type="journal article" date="2015" name="BMC Genomics">
        <title>Draft genome of a commonly misdiagnosed multidrug resistant pathogen Candida auris.</title>
        <authorList>
            <person name="Chatterjee S."/>
            <person name="Alampalli S.V."/>
            <person name="Nageshan R.K."/>
            <person name="Chettiar S.T."/>
            <person name="Joshi S."/>
            <person name="Tatu U.S."/>
        </authorList>
    </citation>
    <scope>NUCLEOTIDE SEQUENCE [LARGE SCALE GENOMIC DNA]</scope>
    <source>
        <strain evidence="4">6684</strain>
    </source>
</reference>
<name>A0A0L0P575_CANAR</name>
<dbReference type="VEuPathDB" id="FungiDB:QG37_01591"/>